<gene>
    <name evidence="2" type="ORF">P153DRAFT_393319</name>
</gene>
<dbReference type="PANTHER" id="PTHR38846">
    <property type="entry name" value="C3H1-TYPE DOMAIN-CONTAINING PROTEIN"/>
    <property type="match status" value="1"/>
</dbReference>
<reference evidence="2" key="1">
    <citation type="journal article" date="2020" name="Stud. Mycol.">
        <title>101 Dothideomycetes genomes: a test case for predicting lifestyles and emergence of pathogens.</title>
        <authorList>
            <person name="Haridas S."/>
            <person name="Albert R."/>
            <person name="Binder M."/>
            <person name="Bloem J."/>
            <person name="Labutti K."/>
            <person name="Salamov A."/>
            <person name="Andreopoulos B."/>
            <person name="Baker S."/>
            <person name="Barry K."/>
            <person name="Bills G."/>
            <person name="Bluhm B."/>
            <person name="Cannon C."/>
            <person name="Castanera R."/>
            <person name="Culley D."/>
            <person name="Daum C."/>
            <person name="Ezra D."/>
            <person name="Gonzalez J."/>
            <person name="Henrissat B."/>
            <person name="Kuo A."/>
            <person name="Liang C."/>
            <person name="Lipzen A."/>
            <person name="Lutzoni F."/>
            <person name="Magnuson J."/>
            <person name="Mondo S."/>
            <person name="Nolan M."/>
            <person name="Ohm R."/>
            <person name="Pangilinan J."/>
            <person name="Park H.-J."/>
            <person name="Ramirez L."/>
            <person name="Alfaro M."/>
            <person name="Sun H."/>
            <person name="Tritt A."/>
            <person name="Yoshinaga Y."/>
            <person name="Zwiers L.-H."/>
            <person name="Turgeon B."/>
            <person name="Goodwin S."/>
            <person name="Spatafora J."/>
            <person name="Crous P."/>
            <person name="Grigoriev I."/>
        </authorList>
    </citation>
    <scope>NUCLEOTIDE SEQUENCE</scope>
    <source>
        <strain evidence="2">CBS 119687</strain>
    </source>
</reference>
<evidence type="ECO:0000313" key="3">
    <source>
        <dbReference type="Proteomes" id="UP000799771"/>
    </source>
</evidence>
<organism evidence="2 3">
    <name type="scientific">Dothidotthia symphoricarpi CBS 119687</name>
    <dbReference type="NCBI Taxonomy" id="1392245"/>
    <lineage>
        <taxon>Eukaryota</taxon>
        <taxon>Fungi</taxon>
        <taxon>Dikarya</taxon>
        <taxon>Ascomycota</taxon>
        <taxon>Pezizomycotina</taxon>
        <taxon>Dothideomycetes</taxon>
        <taxon>Pleosporomycetidae</taxon>
        <taxon>Pleosporales</taxon>
        <taxon>Dothidotthiaceae</taxon>
        <taxon>Dothidotthia</taxon>
    </lineage>
</organism>
<sequence length="288" mass="31623">MARRGKRSPNAGGQAGVAISPPPAQGSDSVTSSASNAPSQSTSEASGTDGNAYFVEFDGFQPDPEADFVKEFHRLAIHEHWSKKEKKIRRVEAEFALHYGTDVSKLEKWQDLCRDLKIKHVPGSITKCKKAIKSVHVNIFDFIEHRCDPQRFNLDTHKSFKNFREDMVAGKIFPLKRAKEGTFIKALLRPVMRTTTILAAGLASLSLTVSAAPLSAAETLTVLSTASSTTSAPGIAPTFIDGKWCENPMPNKDGIVCVVPYQLSDTVRQCFWCWLDCRICPKKPRGGG</sequence>
<evidence type="ECO:0000313" key="2">
    <source>
        <dbReference type="EMBL" id="KAF2133501.1"/>
    </source>
</evidence>
<dbReference type="EMBL" id="ML977499">
    <property type="protein sequence ID" value="KAF2133501.1"/>
    <property type="molecule type" value="Genomic_DNA"/>
</dbReference>
<dbReference type="GeneID" id="54411656"/>
<feature type="region of interest" description="Disordered" evidence="1">
    <location>
        <begin position="1"/>
        <end position="48"/>
    </location>
</feature>
<keyword evidence="3" id="KW-1185">Reference proteome</keyword>
<accession>A0A6A6ASI9</accession>
<dbReference type="RefSeq" id="XP_033527888.1">
    <property type="nucleotide sequence ID" value="XM_033671224.1"/>
</dbReference>
<protein>
    <submittedName>
        <fullName evidence="2">Uncharacterized protein</fullName>
    </submittedName>
</protein>
<dbReference type="OrthoDB" id="6105938at2759"/>
<evidence type="ECO:0000256" key="1">
    <source>
        <dbReference type="SAM" id="MobiDB-lite"/>
    </source>
</evidence>
<name>A0A6A6ASI9_9PLEO</name>
<dbReference type="PANTHER" id="PTHR38846:SF1">
    <property type="entry name" value="C3H1-TYPE DOMAIN-CONTAINING PROTEIN"/>
    <property type="match status" value="1"/>
</dbReference>
<feature type="compositionally biased region" description="Low complexity" evidence="1">
    <location>
        <begin position="27"/>
        <end position="43"/>
    </location>
</feature>
<dbReference type="Proteomes" id="UP000799771">
    <property type="component" value="Unassembled WGS sequence"/>
</dbReference>
<dbReference type="AlphaFoldDB" id="A0A6A6ASI9"/>
<proteinExistence type="predicted"/>